<dbReference type="Proteomes" id="UP000297245">
    <property type="component" value="Unassembled WGS sequence"/>
</dbReference>
<keyword evidence="1" id="KW-0472">Membrane</keyword>
<keyword evidence="1" id="KW-0812">Transmembrane</keyword>
<accession>A0A4S8LRZ9</accession>
<sequence length="290" mass="32845">MTRQKGCVKKMQFVAIVALFVLATLGFIFSCIYSFLFIKNELINDSSNSLKEIQLLESSSKSLASLQILFWTQINRYYKIWGAKRKTIVFPVCISIINNGLALVELITKVVQTAQSFSGFEDDDISMDRVLVLGFYAQKSFLAVNFFTNLFIPLMIGKLKKILHYHYYPFIDLQSLAGRIWWIGHQVSKFLPMGKFHLTKHVMAICLESGIMYPLALIPALVFGVFNEDLKVGLDGLFAALIQVVGIAPTFIIRDCVIPVVNHMPYTACAQAYCSCMKEKGRRFARHVRG</sequence>
<feature type="transmembrane region" description="Helical" evidence="1">
    <location>
        <begin position="88"/>
        <end position="111"/>
    </location>
</feature>
<dbReference type="EMBL" id="ML179283">
    <property type="protein sequence ID" value="THU92279.1"/>
    <property type="molecule type" value="Genomic_DNA"/>
</dbReference>
<name>A0A4S8LRZ9_DENBC</name>
<organism evidence="2 3">
    <name type="scientific">Dendrothele bispora (strain CBS 962.96)</name>
    <dbReference type="NCBI Taxonomy" id="1314807"/>
    <lineage>
        <taxon>Eukaryota</taxon>
        <taxon>Fungi</taxon>
        <taxon>Dikarya</taxon>
        <taxon>Basidiomycota</taxon>
        <taxon>Agaricomycotina</taxon>
        <taxon>Agaricomycetes</taxon>
        <taxon>Agaricomycetidae</taxon>
        <taxon>Agaricales</taxon>
        <taxon>Agaricales incertae sedis</taxon>
        <taxon>Dendrothele</taxon>
    </lineage>
</organism>
<evidence type="ECO:0000313" key="2">
    <source>
        <dbReference type="EMBL" id="THU92279.1"/>
    </source>
</evidence>
<feature type="transmembrane region" description="Helical" evidence="1">
    <location>
        <begin position="12"/>
        <end position="38"/>
    </location>
</feature>
<gene>
    <name evidence="2" type="ORF">K435DRAFT_800591</name>
</gene>
<reference evidence="2 3" key="1">
    <citation type="journal article" date="2019" name="Nat. Ecol. Evol.">
        <title>Megaphylogeny resolves global patterns of mushroom evolution.</title>
        <authorList>
            <person name="Varga T."/>
            <person name="Krizsan K."/>
            <person name="Foldi C."/>
            <person name="Dima B."/>
            <person name="Sanchez-Garcia M."/>
            <person name="Sanchez-Ramirez S."/>
            <person name="Szollosi G.J."/>
            <person name="Szarkandi J.G."/>
            <person name="Papp V."/>
            <person name="Albert L."/>
            <person name="Andreopoulos W."/>
            <person name="Angelini C."/>
            <person name="Antonin V."/>
            <person name="Barry K.W."/>
            <person name="Bougher N.L."/>
            <person name="Buchanan P."/>
            <person name="Buyck B."/>
            <person name="Bense V."/>
            <person name="Catcheside P."/>
            <person name="Chovatia M."/>
            <person name="Cooper J."/>
            <person name="Damon W."/>
            <person name="Desjardin D."/>
            <person name="Finy P."/>
            <person name="Geml J."/>
            <person name="Haridas S."/>
            <person name="Hughes K."/>
            <person name="Justo A."/>
            <person name="Karasinski D."/>
            <person name="Kautmanova I."/>
            <person name="Kiss B."/>
            <person name="Kocsube S."/>
            <person name="Kotiranta H."/>
            <person name="LaButti K.M."/>
            <person name="Lechner B.E."/>
            <person name="Liimatainen K."/>
            <person name="Lipzen A."/>
            <person name="Lukacs Z."/>
            <person name="Mihaltcheva S."/>
            <person name="Morgado L.N."/>
            <person name="Niskanen T."/>
            <person name="Noordeloos M.E."/>
            <person name="Ohm R.A."/>
            <person name="Ortiz-Santana B."/>
            <person name="Ovrebo C."/>
            <person name="Racz N."/>
            <person name="Riley R."/>
            <person name="Savchenko A."/>
            <person name="Shiryaev A."/>
            <person name="Soop K."/>
            <person name="Spirin V."/>
            <person name="Szebenyi C."/>
            <person name="Tomsovsky M."/>
            <person name="Tulloss R.E."/>
            <person name="Uehling J."/>
            <person name="Grigoriev I.V."/>
            <person name="Vagvolgyi C."/>
            <person name="Papp T."/>
            <person name="Martin F.M."/>
            <person name="Miettinen O."/>
            <person name="Hibbett D.S."/>
            <person name="Nagy L.G."/>
        </authorList>
    </citation>
    <scope>NUCLEOTIDE SEQUENCE [LARGE SCALE GENOMIC DNA]</scope>
    <source>
        <strain evidence="2 3">CBS 962.96</strain>
    </source>
</reference>
<protein>
    <submittedName>
        <fullName evidence="2">Uncharacterized protein</fullName>
    </submittedName>
</protein>
<feature type="transmembrane region" description="Helical" evidence="1">
    <location>
        <begin position="131"/>
        <end position="152"/>
    </location>
</feature>
<evidence type="ECO:0000313" key="3">
    <source>
        <dbReference type="Proteomes" id="UP000297245"/>
    </source>
</evidence>
<dbReference type="PROSITE" id="PS51257">
    <property type="entry name" value="PROKAR_LIPOPROTEIN"/>
    <property type="match status" value="1"/>
</dbReference>
<feature type="transmembrane region" description="Helical" evidence="1">
    <location>
        <begin position="232"/>
        <end position="253"/>
    </location>
</feature>
<dbReference type="AlphaFoldDB" id="A0A4S8LRZ9"/>
<keyword evidence="3" id="KW-1185">Reference proteome</keyword>
<feature type="transmembrane region" description="Helical" evidence="1">
    <location>
        <begin position="202"/>
        <end position="226"/>
    </location>
</feature>
<proteinExistence type="predicted"/>
<evidence type="ECO:0000256" key="1">
    <source>
        <dbReference type="SAM" id="Phobius"/>
    </source>
</evidence>
<keyword evidence="1" id="KW-1133">Transmembrane helix</keyword>